<protein>
    <submittedName>
        <fullName evidence="2">Uncharacterized protein</fullName>
    </submittedName>
</protein>
<geneLocation type="plasmid" evidence="2 3">
    <name>pP742402</name>
</geneLocation>
<keyword evidence="2" id="KW-0614">Plasmid</keyword>
<sequence length="332" mass="37801">MSWGRRKRRTHKNNDVFTDSDFEELLASSAHSRSSKTEDIKTVDVEEDTGAPSNGAPLDVHVVSCESSKLTPPELSEKEQLEQQVEEAFFIAGEALRSLRDRRLYRDTHRSFEQYCQDRFGHTRQKINYLIAGAAIYSNLTTARCQVLPAGEYQVRPLSVLESELQPEAWNKAVSLADGKVPTSRIVREVVEQYKEKPEHNPFELGEVVGVESKDNPLLRGRNGAWGIVTGVSKHHCHLQLWDTEIEEVGVEYLKELDYTEEDCLSISQLHGRIERLLGVDNLEETAKSFLRILGKIQRPYLTPLEEQILGVLESTYSLHSRQSRNREQLGS</sequence>
<gene>
    <name evidence="2" type="ordered locus">PCC7424_5542</name>
</gene>
<name>B7KMT7_GLOC7</name>
<dbReference type="OrthoDB" id="505288at2"/>
<feature type="compositionally biased region" description="Basic and acidic residues" evidence="1">
    <location>
        <begin position="35"/>
        <end position="44"/>
    </location>
</feature>
<accession>B7KMT7</accession>
<dbReference type="EMBL" id="CP001293">
    <property type="protein sequence ID" value="ACK74109.1"/>
    <property type="molecule type" value="Genomic_DNA"/>
</dbReference>
<keyword evidence="3" id="KW-1185">Reference proteome</keyword>
<reference evidence="3" key="1">
    <citation type="journal article" date="2011" name="MBio">
        <title>Novel metabolic attributes of the genus Cyanothece, comprising a group of unicellular nitrogen-fixing Cyanobacteria.</title>
        <authorList>
            <person name="Bandyopadhyay A."/>
            <person name="Elvitigala T."/>
            <person name="Welsh E."/>
            <person name="Stockel J."/>
            <person name="Liberton M."/>
            <person name="Min H."/>
            <person name="Sherman L.A."/>
            <person name="Pakrasi H.B."/>
        </authorList>
    </citation>
    <scope>NUCLEOTIDE SEQUENCE [LARGE SCALE GENOMIC DNA]</scope>
    <source>
        <strain evidence="3">PCC 7424</strain>
        <plasmid evidence="3">pP742402</plasmid>
    </source>
</reference>
<proteinExistence type="predicted"/>
<organism evidence="2 3">
    <name type="scientific">Gloeothece citriformis (strain PCC 7424)</name>
    <name type="common">Cyanothece sp. (strain PCC 7424)</name>
    <dbReference type="NCBI Taxonomy" id="65393"/>
    <lineage>
        <taxon>Bacteria</taxon>
        <taxon>Bacillati</taxon>
        <taxon>Cyanobacteriota</taxon>
        <taxon>Cyanophyceae</taxon>
        <taxon>Oscillatoriophycideae</taxon>
        <taxon>Chroococcales</taxon>
        <taxon>Aphanothecaceae</taxon>
        <taxon>Gloeothece</taxon>
        <taxon>Gloeothece citriformis</taxon>
    </lineage>
</organism>
<evidence type="ECO:0000313" key="3">
    <source>
        <dbReference type="Proteomes" id="UP000002384"/>
    </source>
</evidence>
<evidence type="ECO:0000313" key="2">
    <source>
        <dbReference type="EMBL" id="ACK74109.1"/>
    </source>
</evidence>
<dbReference type="RefSeq" id="WP_012599614.1">
    <property type="nucleotide sequence ID" value="NC_011737.1"/>
</dbReference>
<feature type="region of interest" description="Disordered" evidence="1">
    <location>
        <begin position="28"/>
        <end position="59"/>
    </location>
</feature>
<dbReference type="Proteomes" id="UP000002384">
    <property type="component" value="Plasmid pP742402"/>
</dbReference>
<dbReference type="AlphaFoldDB" id="B7KMT7"/>
<evidence type="ECO:0000256" key="1">
    <source>
        <dbReference type="SAM" id="MobiDB-lite"/>
    </source>
</evidence>
<dbReference type="KEGG" id="cyc:PCC7424_5542"/>
<dbReference type="HOGENOM" id="CLU_065985_0_0_3"/>